<feature type="transmembrane region" description="Helical" evidence="1">
    <location>
        <begin position="165"/>
        <end position="187"/>
    </location>
</feature>
<proteinExistence type="predicted"/>
<accession>A0ABM3R9F1</accession>
<keyword evidence="3" id="KW-1185">Reference proteome</keyword>
<dbReference type="InterPro" id="IPR000477">
    <property type="entry name" value="RT_dom"/>
</dbReference>
<name>A0ABM3R9F1_SPIOL</name>
<dbReference type="SUPFAM" id="SSF56672">
    <property type="entry name" value="DNA/RNA polymerases"/>
    <property type="match status" value="1"/>
</dbReference>
<dbReference type="InterPro" id="IPR043502">
    <property type="entry name" value="DNA/RNA_pol_sf"/>
</dbReference>
<keyword evidence="1" id="KW-0472">Membrane</keyword>
<organism evidence="3 4">
    <name type="scientific">Spinacia oleracea</name>
    <name type="common">Spinach</name>
    <dbReference type="NCBI Taxonomy" id="3562"/>
    <lineage>
        <taxon>Eukaryota</taxon>
        <taxon>Viridiplantae</taxon>
        <taxon>Streptophyta</taxon>
        <taxon>Embryophyta</taxon>
        <taxon>Tracheophyta</taxon>
        <taxon>Spermatophyta</taxon>
        <taxon>Magnoliopsida</taxon>
        <taxon>eudicotyledons</taxon>
        <taxon>Gunneridae</taxon>
        <taxon>Pentapetalae</taxon>
        <taxon>Caryophyllales</taxon>
        <taxon>Chenopodiaceae</taxon>
        <taxon>Chenopodioideae</taxon>
        <taxon>Anserineae</taxon>
        <taxon>Spinacia</taxon>
    </lineage>
</organism>
<dbReference type="PANTHER" id="PTHR46890:SF48">
    <property type="entry name" value="RNA-DIRECTED DNA POLYMERASE"/>
    <property type="match status" value="1"/>
</dbReference>
<evidence type="ECO:0000313" key="4">
    <source>
        <dbReference type="RefSeq" id="XP_056692246.1"/>
    </source>
</evidence>
<protein>
    <recommendedName>
        <fullName evidence="2">Reverse transcriptase domain-containing protein</fullName>
    </recommendedName>
</protein>
<dbReference type="GeneID" id="130467680"/>
<evidence type="ECO:0000259" key="2">
    <source>
        <dbReference type="Pfam" id="PF00078"/>
    </source>
</evidence>
<dbReference type="InterPro" id="IPR052343">
    <property type="entry name" value="Retrotransposon-Effector_Assoc"/>
</dbReference>
<dbReference type="Pfam" id="PF00078">
    <property type="entry name" value="RVT_1"/>
    <property type="match status" value="1"/>
</dbReference>
<evidence type="ECO:0000313" key="3">
    <source>
        <dbReference type="Proteomes" id="UP000813463"/>
    </source>
</evidence>
<dbReference type="PANTHER" id="PTHR46890">
    <property type="entry name" value="NON-LTR RETROLELEMENT REVERSE TRANSCRIPTASE-LIKE PROTEIN-RELATED"/>
    <property type="match status" value="1"/>
</dbReference>
<evidence type="ECO:0000256" key="1">
    <source>
        <dbReference type="SAM" id="Phobius"/>
    </source>
</evidence>
<keyword evidence="1" id="KW-1133">Transmembrane helix</keyword>
<reference evidence="3" key="1">
    <citation type="journal article" date="2021" name="Nat. Commun.">
        <title>Genomic analyses provide insights into spinach domestication and the genetic basis of agronomic traits.</title>
        <authorList>
            <person name="Cai X."/>
            <person name="Sun X."/>
            <person name="Xu C."/>
            <person name="Sun H."/>
            <person name="Wang X."/>
            <person name="Ge C."/>
            <person name="Zhang Z."/>
            <person name="Wang Q."/>
            <person name="Fei Z."/>
            <person name="Jiao C."/>
            <person name="Wang Q."/>
        </authorList>
    </citation>
    <scope>NUCLEOTIDE SEQUENCE [LARGE SCALE GENOMIC DNA]</scope>
    <source>
        <strain evidence="3">cv. Varoflay</strain>
    </source>
</reference>
<sequence>MGAATDCVPMADKNIVDIDPSLNDVDKIDLCKPVTIEKIKNSLFSMDKHKSPGIDGYNVMFFQATWSTTSPSITTAVRDFFTTTSFLLKMQHILPNIINESQSSFVKGRAIFDNIILSHERVKGYNRKYISPRCMIKIDLQKAYDYVEWPFIQCLLHLLGFPSRFVDWIMSCVMTSCVMTVSYVFNVNGDLTKPIKAKRGLRQGDPLSPYVVVLFMSYLRRCLGRLKNTSNFHFQPRCKKLNLTHVCFAVDLLLFSRGDSESVREIYNAFQKFQRLRV</sequence>
<feature type="domain" description="Reverse transcriptase" evidence="2">
    <location>
        <begin position="90"/>
        <end position="273"/>
    </location>
</feature>
<gene>
    <name evidence="4" type="primary">LOC130467680</name>
</gene>
<dbReference type="Proteomes" id="UP000813463">
    <property type="component" value="Chromosome 2"/>
</dbReference>
<dbReference type="RefSeq" id="XP_056692246.1">
    <property type="nucleotide sequence ID" value="XM_056836268.1"/>
</dbReference>
<keyword evidence="1" id="KW-0812">Transmembrane</keyword>
<reference evidence="4" key="2">
    <citation type="submission" date="2025-08" db="UniProtKB">
        <authorList>
            <consortium name="RefSeq"/>
        </authorList>
    </citation>
    <scope>IDENTIFICATION</scope>
    <source>
        <tissue evidence="4">Leaf</tissue>
    </source>
</reference>